<dbReference type="InParanoid" id="A0A2J6SQ50"/>
<proteinExistence type="predicted"/>
<dbReference type="RefSeq" id="XP_024729812.1">
    <property type="nucleotide sequence ID" value="XM_024883921.1"/>
</dbReference>
<dbReference type="OrthoDB" id="10499399at2759"/>
<evidence type="ECO:0000313" key="2">
    <source>
        <dbReference type="Proteomes" id="UP000235371"/>
    </source>
</evidence>
<reference evidence="1 2" key="1">
    <citation type="submission" date="2016-04" db="EMBL/GenBank/DDBJ databases">
        <title>A degradative enzymes factory behind the ericoid mycorrhizal symbiosis.</title>
        <authorList>
            <consortium name="DOE Joint Genome Institute"/>
            <person name="Martino E."/>
            <person name="Morin E."/>
            <person name="Grelet G."/>
            <person name="Kuo A."/>
            <person name="Kohler A."/>
            <person name="Daghino S."/>
            <person name="Barry K."/>
            <person name="Choi C."/>
            <person name="Cichocki N."/>
            <person name="Clum A."/>
            <person name="Copeland A."/>
            <person name="Hainaut M."/>
            <person name="Haridas S."/>
            <person name="Labutti K."/>
            <person name="Lindquist E."/>
            <person name="Lipzen A."/>
            <person name="Khouja H.-R."/>
            <person name="Murat C."/>
            <person name="Ohm R."/>
            <person name="Olson A."/>
            <person name="Spatafora J."/>
            <person name="Veneault-Fourrey C."/>
            <person name="Henrissat B."/>
            <person name="Grigoriev I."/>
            <person name="Martin F."/>
            <person name="Perotto S."/>
        </authorList>
    </citation>
    <scope>NUCLEOTIDE SEQUENCE [LARGE SCALE GENOMIC DNA]</scope>
    <source>
        <strain evidence="1 2">E</strain>
    </source>
</reference>
<dbReference type="AlphaFoldDB" id="A0A2J6SQ50"/>
<accession>A0A2J6SQ50</accession>
<evidence type="ECO:0000313" key="1">
    <source>
        <dbReference type="EMBL" id="PMD52908.1"/>
    </source>
</evidence>
<gene>
    <name evidence="1" type="ORF">K444DRAFT_635837</name>
</gene>
<dbReference type="EMBL" id="KZ613895">
    <property type="protein sequence ID" value="PMD52908.1"/>
    <property type="molecule type" value="Genomic_DNA"/>
</dbReference>
<dbReference type="Proteomes" id="UP000235371">
    <property type="component" value="Unassembled WGS sequence"/>
</dbReference>
<keyword evidence="2" id="KW-1185">Reference proteome</keyword>
<dbReference type="GeneID" id="36591998"/>
<name>A0A2J6SQ50_9HELO</name>
<organism evidence="1 2">
    <name type="scientific">Hyaloscypha bicolor E</name>
    <dbReference type="NCBI Taxonomy" id="1095630"/>
    <lineage>
        <taxon>Eukaryota</taxon>
        <taxon>Fungi</taxon>
        <taxon>Dikarya</taxon>
        <taxon>Ascomycota</taxon>
        <taxon>Pezizomycotina</taxon>
        <taxon>Leotiomycetes</taxon>
        <taxon>Helotiales</taxon>
        <taxon>Hyaloscyphaceae</taxon>
        <taxon>Hyaloscypha</taxon>
        <taxon>Hyaloscypha bicolor</taxon>
    </lineage>
</organism>
<protein>
    <submittedName>
        <fullName evidence="1">Uncharacterized protein</fullName>
    </submittedName>
</protein>
<sequence>MKWTLFGDAKRSNRPSLRSRGSLLIHWNEDTAIVFDPVKQKFFKDSVASIQAEEQSVPYQKIEIPRYDNSFDCYAKAKNADQKVFLGTIDLSKLGKTINLHRARGHIPYLYIIGNVEVPT</sequence>